<feature type="transmembrane region" description="Helical" evidence="1">
    <location>
        <begin position="6"/>
        <end position="35"/>
    </location>
</feature>
<dbReference type="AlphaFoldDB" id="A0A7W6RUK8"/>
<evidence type="ECO:0000313" key="2">
    <source>
        <dbReference type="EMBL" id="MBB4278937.1"/>
    </source>
</evidence>
<evidence type="ECO:0000256" key="1">
    <source>
        <dbReference type="SAM" id="Phobius"/>
    </source>
</evidence>
<evidence type="ECO:0000313" key="3">
    <source>
        <dbReference type="Proteomes" id="UP000533641"/>
    </source>
</evidence>
<dbReference type="EMBL" id="JACIGM010000022">
    <property type="protein sequence ID" value="MBB4278937.1"/>
    <property type="molecule type" value="Genomic_DNA"/>
</dbReference>
<dbReference type="RefSeq" id="WP_183930211.1">
    <property type="nucleotide sequence ID" value="NZ_JACIGM010000022.1"/>
</dbReference>
<comment type="caution">
    <text evidence="2">The sequence shown here is derived from an EMBL/GenBank/DDBJ whole genome shotgun (WGS) entry which is preliminary data.</text>
</comment>
<proteinExistence type="predicted"/>
<keyword evidence="1" id="KW-0472">Membrane</keyword>
<organism evidence="2 3">
    <name type="scientific">Rhizobium mongolense</name>
    <dbReference type="NCBI Taxonomy" id="57676"/>
    <lineage>
        <taxon>Bacteria</taxon>
        <taxon>Pseudomonadati</taxon>
        <taxon>Pseudomonadota</taxon>
        <taxon>Alphaproteobacteria</taxon>
        <taxon>Hyphomicrobiales</taxon>
        <taxon>Rhizobiaceae</taxon>
        <taxon>Rhizobium/Agrobacterium group</taxon>
        <taxon>Rhizobium</taxon>
    </lineage>
</organism>
<sequence length="53" mass="5289">MAHAGIHGGFVAVAIAVAGLSNPGLLHWAVVFGVAETASVSMRRNAARSSDGT</sequence>
<protein>
    <submittedName>
        <fullName evidence="2">Uncharacterized protein</fullName>
    </submittedName>
</protein>
<name>A0A7W6RUK8_9HYPH</name>
<accession>A0A7W6RUK8</accession>
<keyword evidence="1" id="KW-0812">Transmembrane</keyword>
<gene>
    <name evidence="2" type="ORF">GGE12_006750</name>
</gene>
<keyword evidence="1" id="KW-1133">Transmembrane helix</keyword>
<reference evidence="2 3" key="1">
    <citation type="submission" date="2020-08" db="EMBL/GenBank/DDBJ databases">
        <title>Genomic Encyclopedia of Type Strains, Phase IV (KMG-V): Genome sequencing to study the core and pangenomes of soil and plant-associated prokaryotes.</title>
        <authorList>
            <person name="Whitman W."/>
        </authorList>
    </citation>
    <scope>NUCLEOTIDE SEQUENCE [LARGE SCALE GENOMIC DNA]</scope>
    <source>
        <strain evidence="2 3">SEMIA 402</strain>
    </source>
</reference>
<dbReference type="Proteomes" id="UP000533641">
    <property type="component" value="Unassembled WGS sequence"/>
</dbReference>